<keyword evidence="6" id="KW-0067">ATP-binding</keyword>
<dbReference type="Proteomes" id="UP000622552">
    <property type="component" value="Unassembled WGS sequence"/>
</dbReference>
<dbReference type="GO" id="GO:0005524">
    <property type="term" value="F:ATP binding"/>
    <property type="evidence" value="ECO:0007669"/>
    <property type="project" value="UniProtKB-KW"/>
</dbReference>
<evidence type="ECO:0000256" key="3">
    <source>
        <dbReference type="ARBA" id="ARBA00022679"/>
    </source>
</evidence>
<dbReference type="InterPro" id="IPR000719">
    <property type="entry name" value="Prot_kinase_dom"/>
</dbReference>
<evidence type="ECO:0000313" key="10">
    <source>
        <dbReference type="Proteomes" id="UP000622552"/>
    </source>
</evidence>
<keyword evidence="4" id="KW-0547">Nucleotide-binding</keyword>
<dbReference type="RefSeq" id="WP_197002990.1">
    <property type="nucleotide sequence ID" value="NZ_BONS01000001.1"/>
</dbReference>
<dbReference type="PANTHER" id="PTHR43289:SF6">
    <property type="entry name" value="SERINE_THREONINE-PROTEIN KINASE NEKL-3"/>
    <property type="match status" value="1"/>
</dbReference>
<reference evidence="9" key="1">
    <citation type="submission" date="2020-11" db="EMBL/GenBank/DDBJ databases">
        <title>Sequencing the genomes of 1000 actinobacteria strains.</title>
        <authorList>
            <person name="Klenk H.-P."/>
        </authorList>
    </citation>
    <scope>NUCLEOTIDE SEQUENCE</scope>
    <source>
        <strain evidence="9">DSM 45356</strain>
    </source>
</reference>
<dbReference type="AlphaFoldDB" id="A0A8J7KP61"/>
<accession>A0A8J7KP61</accession>
<keyword evidence="10" id="KW-1185">Reference proteome</keyword>
<sequence>MSDLDTTDPPGWAPGDGPGQPLVLEGYSDFTLIAETTHSRVYTAVRRLPDGLKRRTVAVKELRDGGSRSRPLREAQLTLDLQHSSIIPVYDVLTATNGATCIMMEYCRRGSLAAENRQLTVAETLAAGIAVAEALEYAHRKGVLHRDIKPDNVLVRGDVPERPSSYVLTDFGIARQVNANLTNSTNQFTYPYASPQQLTGKPPSVADDVWSLGATLFTLLDGAPPFALTGVADTTDTLTNHTRRIENAEPRAMRRTDVPDALVAVISRCLHKDPTGRYADAVALRAALSAVVPAESAWARPGVAVPALAEPAPHLAPSALANVRPEQPPTGVPATPESDPQPVPRRKRRRWLALVAAAATVLVGVPVGVLLARGGEPNPSAVGARAGSPTGSSASRPAWAPELLDVTDQQSGAALLWLDHSTGRAGFIIVAEPDGRTGDERGHFPPGTTKAAVTGLDPLVHRYCFAVVAVLGGEHAVSEPRCVTRARAG</sequence>
<evidence type="ECO:0000256" key="1">
    <source>
        <dbReference type="ARBA" id="ARBA00012513"/>
    </source>
</evidence>
<comment type="caution">
    <text evidence="9">The sequence shown here is derived from an EMBL/GenBank/DDBJ whole genome shotgun (WGS) entry which is preliminary data.</text>
</comment>
<dbReference type="Pfam" id="PF00069">
    <property type="entry name" value="Pkinase"/>
    <property type="match status" value="1"/>
</dbReference>
<dbReference type="GO" id="GO:0004674">
    <property type="term" value="F:protein serine/threonine kinase activity"/>
    <property type="evidence" value="ECO:0007669"/>
    <property type="project" value="UniProtKB-KW"/>
</dbReference>
<dbReference type="InterPro" id="IPR011009">
    <property type="entry name" value="Kinase-like_dom_sf"/>
</dbReference>
<dbReference type="PROSITE" id="PS00108">
    <property type="entry name" value="PROTEIN_KINASE_ST"/>
    <property type="match status" value="1"/>
</dbReference>
<feature type="region of interest" description="Disordered" evidence="7">
    <location>
        <begin position="321"/>
        <end position="345"/>
    </location>
</feature>
<keyword evidence="2" id="KW-0723">Serine/threonine-protein kinase</keyword>
<evidence type="ECO:0000256" key="6">
    <source>
        <dbReference type="ARBA" id="ARBA00022840"/>
    </source>
</evidence>
<gene>
    <name evidence="9" type="ORF">IW245_002136</name>
</gene>
<dbReference type="Gene3D" id="3.30.200.20">
    <property type="entry name" value="Phosphorylase Kinase, domain 1"/>
    <property type="match status" value="1"/>
</dbReference>
<feature type="region of interest" description="Disordered" evidence="7">
    <location>
        <begin position="374"/>
        <end position="397"/>
    </location>
</feature>
<name>A0A8J7KP61_9ACTN</name>
<evidence type="ECO:0000256" key="4">
    <source>
        <dbReference type="ARBA" id="ARBA00022741"/>
    </source>
</evidence>
<evidence type="ECO:0000256" key="7">
    <source>
        <dbReference type="SAM" id="MobiDB-lite"/>
    </source>
</evidence>
<dbReference type="PANTHER" id="PTHR43289">
    <property type="entry name" value="MITOGEN-ACTIVATED PROTEIN KINASE KINASE KINASE 20-RELATED"/>
    <property type="match status" value="1"/>
</dbReference>
<dbReference type="SUPFAM" id="SSF56112">
    <property type="entry name" value="Protein kinase-like (PK-like)"/>
    <property type="match status" value="1"/>
</dbReference>
<organism evidence="9 10">
    <name type="scientific">Longispora fulva</name>
    <dbReference type="NCBI Taxonomy" id="619741"/>
    <lineage>
        <taxon>Bacteria</taxon>
        <taxon>Bacillati</taxon>
        <taxon>Actinomycetota</taxon>
        <taxon>Actinomycetes</taxon>
        <taxon>Micromonosporales</taxon>
        <taxon>Micromonosporaceae</taxon>
        <taxon>Longispora</taxon>
    </lineage>
</organism>
<protein>
    <recommendedName>
        <fullName evidence="1">non-specific serine/threonine protein kinase</fullName>
        <ecNumber evidence="1">2.7.11.1</ecNumber>
    </recommendedName>
</protein>
<dbReference type="CDD" id="cd14014">
    <property type="entry name" value="STKc_PknB_like"/>
    <property type="match status" value="1"/>
</dbReference>
<proteinExistence type="predicted"/>
<keyword evidence="5" id="KW-0418">Kinase</keyword>
<keyword evidence="3" id="KW-0808">Transferase</keyword>
<evidence type="ECO:0000313" key="9">
    <source>
        <dbReference type="EMBL" id="MBG6135942.1"/>
    </source>
</evidence>
<evidence type="ECO:0000259" key="8">
    <source>
        <dbReference type="PROSITE" id="PS50011"/>
    </source>
</evidence>
<dbReference type="PROSITE" id="PS50011">
    <property type="entry name" value="PROTEIN_KINASE_DOM"/>
    <property type="match status" value="1"/>
</dbReference>
<dbReference type="EC" id="2.7.11.1" evidence="1"/>
<evidence type="ECO:0000256" key="5">
    <source>
        <dbReference type="ARBA" id="ARBA00022777"/>
    </source>
</evidence>
<dbReference type="SMART" id="SM00220">
    <property type="entry name" value="S_TKc"/>
    <property type="match status" value="1"/>
</dbReference>
<dbReference type="EMBL" id="JADOUF010000001">
    <property type="protein sequence ID" value="MBG6135942.1"/>
    <property type="molecule type" value="Genomic_DNA"/>
</dbReference>
<dbReference type="Gene3D" id="1.10.510.10">
    <property type="entry name" value="Transferase(Phosphotransferase) domain 1"/>
    <property type="match status" value="1"/>
</dbReference>
<evidence type="ECO:0000256" key="2">
    <source>
        <dbReference type="ARBA" id="ARBA00022527"/>
    </source>
</evidence>
<feature type="domain" description="Protein kinase" evidence="8">
    <location>
        <begin position="27"/>
        <end position="292"/>
    </location>
</feature>
<dbReference type="InterPro" id="IPR008271">
    <property type="entry name" value="Ser/Thr_kinase_AS"/>
</dbReference>